<dbReference type="Gene3D" id="2.40.50.140">
    <property type="entry name" value="Nucleic acid-binding proteins"/>
    <property type="match status" value="1"/>
</dbReference>
<dbReference type="AlphaFoldDB" id="A0A0A6XE18"/>
<accession>A0A0A6XE18</accession>
<sequence length="94" mass="10257">MWNHDEGWGVIDSPETPGGCWAHFSSGAMRGYVAFDPGDPVSLEWEVPGQDGWPFRAVRIWPSGQDPVDRETGSSGAYSSTLTLTFDDPGEPSR</sequence>
<feature type="region of interest" description="Disordered" evidence="1">
    <location>
        <begin position="64"/>
        <end position="94"/>
    </location>
</feature>
<reference evidence="2 3" key="1">
    <citation type="submission" date="2014-10" db="EMBL/GenBank/DDBJ databases">
        <title>Draft genome sequence of Actinoplanes utahensis NRRL 12052.</title>
        <authorList>
            <person name="Velasco-Bucheli B."/>
            <person name="del Cerro C."/>
            <person name="Hormigo D."/>
            <person name="Garcia J.L."/>
            <person name="Acebal C."/>
            <person name="Arroyo M."/>
            <person name="de la Mata I."/>
        </authorList>
    </citation>
    <scope>NUCLEOTIDE SEQUENCE [LARGE SCALE GENOMIC DNA]</scope>
    <source>
        <strain evidence="2 3">NRRL 12052</strain>
    </source>
</reference>
<keyword evidence="3" id="KW-1185">Reference proteome</keyword>
<dbReference type="RefSeq" id="WP_043522986.1">
    <property type="nucleotide sequence ID" value="NZ_BAABKU010000002.1"/>
</dbReference>
<proteinExistence type="predicted"/>
<evidence type="ECO:0000313" key="2">
    <source>
        <dbReference type="EMBL" id="KHD78312.1"/>
    </source>
</evidence>
<dbReference type="eggNOG" id="COG1278">
    <property type="taxonomic scope" value="Bacteria"/>
</dbReference>
<dbReference type="InterPro" id="IPR012340">
    <property type="entry name" value="NA-bd_OB-fold"/>
</dbReference>
<evidence type="ECO:0008006" key="4">
    <source>
        <dbReference type="Google" id="ProtNLM"/>
    </source>
</evidence>
<evidence type="ECO:0000313" key="3">
    <source>
        <dbReference type="Proteomes" id="UP000054537"/>
    </source>
</evidence>
<dbReference type="OrthoDB" id="5195005at2"/>
<comment type="caution">
    <text evidence="2">The sequence shown here is derived from an EMBL/GenBank/DDBJ whole genome shotgun (WGS) entry which is preliminary data.</text>
</comment>
<name>A0A0A6XE18_ACTUT</name>
<feature type="compositionally biased region" description="Polar residues" evidence="1">
    <location>
        <begin position="73"/>
        <end position="84"/>
    </location>
</feature>
<gene>
    <name evidence="2" type="ORF">MB27_05590</name>
</gene>
<organism evidence="2 3">
    <name type="scientific">Actinoplanes utahensis</name>
    <dbReference type="NCBI Taxonomy" id="1869"/>
    <lineage>
        <taxon>Bacteria</taxon>
        <taxon>Bacillati</taxon>
        <taxon>Actinomycetota</taxon>
        <taxon>Actinomycetes</taxon>
        <taxon>Micromonosporales</taxon>
        <taxon>Micromonosporaceae</taxon>
        <taxon>Actinoplanes</taxon>
    </lineage>
</organism>
<protein>
    <recommendedName>
        <fullName evidence="4">Cold-shock protein</fullName>
    </recommendedName>
</protein>
<dbReference type="Proteomes" id="UP000054537">
    <property type="component" value="Unassembled WGS sequence"/>
</dbReference>
<evidence type="ECO:0000256" key="1">
    <source>
        <dbReference type="SAM" id="MobiDB-lite"/>
    </source>
</evidence>
<dbReference type="STRING" id="1869.MB27_05590"/>
<dbReference type="EMBL" id="JRTT01000005">
    <property type="protein sequence ID" value="KHD78312.1"/>
    <property type="molecule type" value="Genomic_DNA"/>
</dbReference>